<keyword evidence="4" id="KW-1185">Reference proteome</keyword>
<feature type="signal peptide" evidence="1">
    <location>
        <begin position="1"/>
        <end position="20"/>
    </location>
</feature>
<feature type="chain" id="PRO_5047376022" evidence="1">
    <location>
        <begin position="21"/>
        <end position="273"/>
    </location>
</feature>
<feature type="domain" description="DUF4412" evidence="2">
    <location>
        <begin position="88"/>
        <end position="260"/>
    </location>
</feature>
<sequence length="273" mass="31572">MKKILILCLSVFMIGTTAEAQFLKKLKDKVQEKVENAAIDNVSDKAANETNKGLNSMWEKKLSEGNIAMGMERVNPEEIPASYDFDWVYNMHITHKNGEMDMLYHLKKDAPYFGMEMQQQGEMFIVFDDRNDLSVMFMNSGENKYLMATKLNIEDTSEESEDYYDDMELKEIGSKTILGFECQGYQGENEDYIFNFYVTKEAGIGFTGMFQDKQNNMPEEFNPEWLQDGDALLMEMQMEDKKRTNNSMSMTCTRIEKESVTIRKSDFNSMGGQ</sequence>
<comment type="caution">
    <text evidence="3">The sequence shown here is derived from an EMBL/GenBank/DDBJ whole genome shotgun (WGS) entry which is preliminary data.</text>
</comment>
<evidence type="ECO:0000256" key="1">
    <source>
        <dbReference type="SAM" id="SignalP"/>
    </source>
</evidence>
<name>A0ABU3E4C0_9FLAO</name>
<protein>
    <submittedName>
        <fullName evidence="3">DUF4412 domain-containing protein</fullName>
    </submittedName>
</protein>
<dbReference type="Proteomes" id="UP001261624">
    <property type="component" value="Unassembled WGS sequence"/>
</dbReference>
<dbReference type="RefSeq" id="WP_311685782.1">
    <property type="nucleotide sequence ID" value="NZ_JAVRHM010000016.1"/>
</dbReference>
<dbReference type="EMBL" id="JAVRHM010000016">
    <property type="protein sequence ID" value="MDT0690847.1"/>
    <property type="molecule type" value="Genomic_DNA"/>
</dbReference>
<evidence type="ECO:0000313" key="3">
    <source>
        <dbReference type="EMBL" id="MDT0690847.1"/>
    </source>
</evidence>
<accession>A0ABU3E4C0</accession>
<evidence type="ECO:0000259" key="2">
    <source>
        <dbReference type="Pfam" id="PF14371"/>
    </source>
</evidence>
<keyword evidence="1" id="KW-0732">Signal</keyword>
<organism evidence="3 4">
    <name type="scientific">Autumnicola patrickiae</name>
    <dbReference type="NCBI Taxonomy" id="3075591"/>
    <lineage>
        <taxon>Bacteria</taxon>
        <taxon>Pseudomonadati</taxon>
        <taxon>Bacteroidota</taxon>
        <taxon>Flavobacteriia</taxon>
        <taxon>Flavobacteriales</taxon>
        <taxon>Flavobacteriaceae</taxon>
        <taxon>Autumnicola</taxon>
    </lineage>
</organism>
<dbReference type="Pfam" id="PF14371">
    <property type="entry name" value="DUF4412"/>
    <property type="match status" value="1"/>
</dbReference>
<gene>
    <name evidence="3" type="ORF">RM549_13700</name>
</gene>
<dbReference type="InterPro" id="IPR025524">
    <property type="entry name" value="DUF4412"/>
</dbReference>
<reference evidence="3 4" key="1">
    <citation type="submission" date="2023-09" db="EMBL/GenBank/DDBJ databases">
        <authorList>
            <person name="Rey-Velasco X."/>
        </authorList>
    </citation>
    <scope>NUCLEOTIDE SEQUENCE [LARGE SCALE GENOMIC DNA]</scope>
    <source>
        <strain evidence="3 4">F188</strain>
    </source>
</reference>
<proteinExistence type="predicted"/>
<evidence type="ECO:0000313" key="4">
    <source>
        <dbReference type="Proteomes" id="UP001261624"/>
    </source>
</evidence>